<reference evidence="1 2" key="1">
    <citation type="submission" date="2017-07" db="EMBL/GenBank/DDBJ databases">
        <title>Complete genome sequence of Actinoalloteichus hoggarensis DSM 45943, type strain of Actinoalloteichus hoggarensis.</title>
        <authorList>
            <person name="Ruckert C."/>
            <person name="Nouioui I."/>
            <person name="Willmese J."/>
            <person name="van Wezel G."/>
            <person name="Klenk H.-P."/>
            <person name="Kalinowski J."/>
            <person name="Zotchev S.B."/>
        </authorList>
    </citation>
    <scope>NUCLEOTIDE SEQUENCE [LARGE SCALE GENOMIC DNA]</scope>
    <source>
        <strain evidence="1 2">DSM 45943</strain>
    </source>
</reference>
<dbReference type="CDD" id="cd09755">
    <property type="entry name" value="Cas2_I-E"/>
    <property type="match status" value="1"/>
</dbReference>
<dbReference type="KEGG" id="ahg:AHOG_20030"/>
<dbReference type="Proteomes" id="UP000204221">
    <property type="component" value="Chromosome"/>
</dbReference>
<dbReference type="EMBL" id="CP022521">
    <property type="protein sequence ID" value="ASO21624.1"/>
    <property type="molecule type" value="Genomic_DNA"/>
</dbReference>
<dbReference type="Gene3D" id="3.30.70.240">
    <property type="match status" value="1"/>
</dbReference>
<dbReference type="EC" id="3.1.-.-" evidence="1"/>
<keyword evidence="2" id="KW-1185">Reference proteome</keyword>
<evidence type="ECO:0000313" key="2">
    <source>
        <dbReference type="Proteomes" id="UP000204221"/>
    </source>
</evidence>
<proteinExistence type="predicted"/>
<keyword evidence="1" id="KW-0378">Hydrolase</keyword>
<dbReference type="InterPro" id="IPR010152">
    <property type="entry name" value="CRISPR-assoc_prot_Cas2_sub"/>
</dbReference>
<name>A0A221W792_9PSEU</name>
<dbReference type="GO" id="GO:0016787">
    <property type="term" value="F:hydrolase activity"/>
    <property type="evidence" value="ECO:0007669"/>
    <property type="project" value="UniProtKB-KW"/>
</dbReference>
<dbReference type="NCBIfam" id="TIGR01873">
    <property type="entry name" value="cas_CT1978"/>
    <property type="match status" value="1"/>
</dbReference>
<dbReference type="OrthoDB" id="8527479at2"/>
<dbReference type="Pfam" id="PF09707">
    <property type="entry name" value="Cas_Cas2CT1978"/>
    <property type="match status" value="1"/>
</dbReference>
<sequence length="110" mass="11854">MASMITIAATAVPDHLRGALTRWLLEVTPQLYVGTVSARVRDELWSAVSDCVEDGVAVLIHPADNEQGFELHTAGQHRRRPIDFDGLTLISFSSRQAALTNSGQVGATTP</sequence>
<protein>
    <submittedName>
        <fullName evidence="1">CRISPR-associated endoribonuclease Cas2</fullName>
        <ecNumber evidence="1">3.1.-.-</ecNumber>
    </submittedName>
</protein>
<organism evidence="1 2">
    <name type="scientific">Actinoalloteichus hoggarensis</name>
    <dbReference type="NCBI Taxonomy" id="1470176"/>
    <lineage>
        <taxon>Bacteria</taxon>
        <taxon>Bacillati</taxon>
        <taxon>Actinomycetota</taxon>
        <taxon>Actinomycetes</taxon>
        <taxon>Pseudonocardiales</taxon>
        <taxon>Pseudonocardiaceae</taxon>
        <taxon>Actinoalloteichus</taxon>
    </lineage>
</organism>
<dbReference type="AlphaFoldDB" id="A0A221W792"/>
<gene>
    <name evidence="1" type="primary">ygbF2</name>
    <name evidence="1" type="ORF">AHOG_20030</name>
</gene>
<accession>A0A221W792</accession>
<evidence type="ECO:0000313" key="1">
    <source>
        <dbReference type="EMBL" id="ASO21624.1"/>
    </source>
</evidence>